<dbReference type="RefSeq" id="XP_004361922.1">
    <property type="nucleotide sequence ID" value="XM_004361865.1"/>
</dbReference>
<feature type="transmembrane region" description="Helical" evidence="2">
    <location>
        <begin position="72"/>
        <end position="95"/>
    </location>
</feature>
<dbReference type="GeneID" id="14876043"/>
<feature type="transmembrane region" description="Helical" evidence="2">
    <location>
        <begin position="225"/>
        <end position="245"/>
    </location>
</feature>
<protein>
    <recommendedName>
        <fullName evidence="5">THH1/TOM1/TOM3 domain-containing protein</fullName>
    </recommendedName>
</protein>
<feature type="compositionally biased region" description="Low complexity" evidence="1">
    <location>
        <begin position="310"/>
        <end position="332"/>
    </location>
</feature>
<dbReference type="Proteomes" id="UP000007797">
    <property type="component" value="Unassembled WGS sequence"/>
</dbReference>
<evidence type="ECO:0000313" key="3">
    <source>
        <dbReference type="EMBL" id="EGG24071.1"/>
    </source>
</evidence>
<feature type="transmembrane region" description="Helical" evidence="2">
    <location>
        <begin position="153"/>
        <end position="174"/>
    </location>
</feature>
<keyword evidence="4" id="KW-1185">Reference proteome</keyword>
<dbReference type="AlphaFoldDB" id="F4PKE7"/>
<keyword evidence="2" id="KW-0472">Membrane</keyword>
<name>F4PKE7_CACFS</name>
<feature type="transmembrane region" description="Helical" evidence="2">
    <location>
        <begin position="186"/>
        <end position="204"/>
    </location>
</feature>
<dbReference type="EMBL" id="GL883007">
    <property type="protein sequence ID" value="EGG24071.1"/>
    <property type="molecule type" value="Genomic_DNA"/>
</dbReference>
<evidence type="ECO:0000313" key="4">
    <source>
        <dbReference type="Proteomes" id="UP000007797"/>
    </source>
</evidence>
<dbReference type="KEGG" id="dfa:DFA_06209"/>
<proteinExistence type="predicted"/>
<feature type="transmembrane region" description="Helical" evidence="2">
    <location>
        <begin position="23"/>
        <end position="43"/>
    </location>
</feature>
<evidence type="ECO:0000256" key="1">
    <source>
        <dbReference type="SAM" id="MobiDB-lite"/>
    </source>
</evidence>
<keyword evidence="2" id="KW-1133">Transmembrane helix</keyword>
<gene>
    <name evidence="3" type="ORF">DFA_06209</name>
</gene>
<feature type="transmembrane region" description="Helical" evidence="2">
    <location>
        <begin position="107"/>
        <end position="132"/>
    </location>
</feature>
<evidence type="ECO:0000256" key="2">
    <source>
        <dbReference type="SAM" id="Phobius"/>
    </source>
</evidence>
<keyword evidence="2" id="KW-0812">Transmembrane</keyword>
<evidence type="ECO:0008006" key="5">
    <source>
        <dbReference type="Google" id="ProtNLM"/>
    </source>
</evidence>
<feature type="transmembrane region" description="Helical" evidence="2">
    <location>
        <begin position="265"/>
        <end position="285"/>
    </location>
</feature>
<accession>F4PKE7</accession>
<reference evidence="4" key="1">
    <citation type="journal article" date="2011" name="Genome Res.">
        <title>Phylogeny-wide analysis of social amoeba genomes highlights ancient origins for complex intercellular communication.</title>
        <authorList>
            <person name="Heidel A.J."/>
            <person name="Lawal H.M."/>
            <person name="Felder M."/>
            <person name="Schilde C."/>
            <person name="Helps N.R."/>
            <person name="Tunggal B."/>
            <person name="Rivero F."/>
            <person name="John U."/>
            <person name="Schleicher M."/>
            <person name="Eichinger L."/>
            <person name="Platzer M."/>
            <person name="Noegel A.A."/>
            <person name="Schaap P."/>
            <person name="Gloeckner G."/>
        </authorList>
    </citation>
    <scope>NUCLEOTIDE SEQUENCE [LARGE SCALE GENOMIC DNA]</scope>
    <source>
        <strain evidence="4">SH3</strain>
    </source>
</reference>
<organism evidence="3 4">
    <name type="scientific">Cavenderia fasciculata</name>
    <name type="common">Slime mold</name>
    <name type="synonym">Dictyostelium fasciculatum</name>
    <dbReference type="NCBI Taxonomy" id="261658"/>
    <lineage>
        <taxon>Eukaryota</taxon>
        <taxon>Amoebozoa</taxon>
        <taxon>Evosea</taxon>
        <taxon>Eumycetozoa</taxon>
        <taxon>Dictyostelia</taxon>
        <taxon>Acytosteliales</taxon>
        <taxon>Cavenderiaceae</taxon>
        <taxon>Cavenderia</taxon>
    </lineage>
</organism>
<sequence>MMNRRIATATSTRIEEMIDGVKYWVGQIPFFLVLLPFLWYQLYLSAKEYSSKRFDHSGNTSDNRYNPIPVKLLVFICLNCSCTLRIIFTFYIWHLDIDDPGANLNAYTIYILNVYFIILEWWFIVFFWISMLMGFISSKSVFDPTILKKVETILWIIVSIVTLFHAMLIIFNSINRHDIIDTDQWWRIGYLIIVYIGIIAFAIYSTRLLRAYKSIKFDKIIYKKVGQYYVCGIPTATLSPLYLYFGKGNHPTQDIMNLIFSLFEWGHYPLVIILLGSGPIVQRFAKLLRMPRLQRSKSSESLDTSHTRSTRTSTFLNSSTTTTTTTTNTTKTTTINNDNNTLEIDGADYPQDTIIIVEERK</sequence>
<feature type="region of interest" description="Disordered" evidence="1">
    <location>
        <begin position="298"/>
        <end position="332"/>
    </location>
</feature>